<feature type="domain" description="Rhamnogalacturonase A/B/Epimerase-like pectate lyase" evidence="1">
    <location>
        <begin position="2"/>
        <end position="75"/>
    </location>
</feature>
<sequence length="423" mass="44872">MINVKNFGAKGNGVADDTTAIQQALNQAAKTQDTVYFPKGVYLVNPAKTLSVGGNTTLKGDGSTSIIRAASNSFGWELMRVSGSNILLTDLVIDGNLRVNRVLTIAGGSKKVTVQGLLVKGATHSTDRRSEYYTGVVSGIVVLGNTESITIQGTEIADVLALNAGGAGLVARGIYVTTTWGSKERAARQVSITGCFIHRIGPADDGDGIYYEDPAMDENRATGVASLIADNRFDECAKRAVKVYAKGVTVRGNTINNPYLNNNYYKGTNKSSLAPDMYSAISIYGGDSVVEGNKISGKGSFYAAIEVGAGDFVENVSILGNSVTMGSQSDIKGTTSIRLGNIRDFVIRGNELNNGERGIWTWQDADKGKIENNIIRMPKGSGIDLTTYLKGYTQKNITCTGNKITAATAVRTSSSTNKNVVVR</sequence>
<dbReference type="InterPro" id="IPR024535">
    <property type="entry name" value="RHGA/B-epi-like_pectate_lyase"/>
</dbReference>
<dbReference type="InterPro" id="IPR006626">
    <property type="entry name" value="PbH1"/>
</dbReference>
<dbReference type="InterPro" id="IPR011050">
    <property type="entry name" value="Pectin_lyase_fold/virulence"/>
</dbReference>
<dbReference type="InterPro" id="IPR012334">
    <property type="entry name" value="Pectin_lyas_fold"/>
</dbReference>
<comment type="caution">
    <text evidence="2">The sequence shown here is derived from an EMBL/GenBank/DDBJ whole genome shotgun (WGS) entry which is preliminary data.</text>
</comment>
<accession>A0ABY1M153</accession>
<reference evidence="2 3" key="1">
    <citation type="submission" date="2017-04" db="EMBL/GenBank/DDBJ databases">
        <authorList>
            <person name="Varghese N."/>
            <person name="Submissions S."/>
        </authorList>
    </citation>
    <scope>NUCLEOTIDE SEQUENCE [LARGE SCALE GENOMIC DNA]</scope>
    <source>
        <strain evidence="2 3">J12</strain>
    </source>
</reference>
<dbReference type="Proteomes" id="UP000192939">
    <property type="component" value="Unassembled WGS sequence"/>
</dbReference>
<dbReference type="SMART" id="SM00710">
    <property type="entry name" value="PbH1"/>
    <property type="match status" value="6"/>
</dbReference>
<organism evidence="2 3">
    <name type="scientific">Paenibacillus barengoltzii J12</name>
    <dbReference type="NCBI Taxonomy" id="935846"/>
    <lineage>
        <taxon>Bacteria</taxon>
        <taxon>Bacillati</taxon>
        <taxon>Bacillota</taxon>
        <taxon>Bacilli</taxon>
        <taxon>Bacillales</taxon>
        <taxon>Paenibacillaceae</taxon>
        <taxon>Paenibacillus</taxon>
    </lineage>
</organism>
<keyword evidence="3" id="KW-1185">Reference proteome</keyword>
<dbReference type="EMBL" id="FXAE01000023">
    <property type="protein sequence ID" value="SMF32218.1"/>
    <property type="molecule type" value="Genomic_DNA"/>
</dbReference>
<name>A0ABY1M153_9BACL</name>
<evidence type="ECO:0000259" key="1">
    <source>
        <dbReference type="Pfam" id="PF12708"/>
    </source>
</evidence>
<protein>
    <submittedName>
        <fullName evidence="2">Endopolygalacturonase</fullName>
    </submittedName>
</protein>
<dbReference type="Pfam" id="PF12708">
    <property type="entry name" value="Pect-lyase_RHGA_epim"/>
    <property type="match status" value="1"/>
</dbReference>
<evidence type="ECO:0000313" key="2">
    <source>
        <dbReference type="EMBL" id="SMF32218.1"/>
    </source>
</evidence>
<gene>
    <name evidence="2" type="ORF">SAMN02744124_02444</name>
</gene>
<proteinExistence type="predicted"/>
<evidence type="ECO:0000313" key="3">
    <source>
        <dbReference type="Proteomes" id="UP000192939"/>
    </source>
</evidence>
<dbReference type="SUPFAM" id="SSF51126">
    <property type="entry name" value="Pectin lyase-like"/>
    <property type="match status" value="1"/>
</dbReference>
<dbReference type="Gene3D" id="2.160.20.10">
    <property type="entry name" value="Single-stranded right-handed beta-helix, Pectin lyase-like"/>
    <property type="match status" value="1"/>
</dbReference>
<dbReference type="RefSeq" id="WP_176221936.1">
    <property type="nucleotide sequence ID" value="NZ_FXAE01000023.1"/>
</dbReference>